<evidence type="ECO:0000313" key="2">
    <source>
        <dbReference type="Proteomes" id="UP000001075"/>
    </source>
</evidence>
<dbReference type="InParanoid" id="G3GSS1"/>
<dbReference type="EMBL" id="JH000013">
    <property type="protein sequence ID" value="EGV93821.1"/>
    <property type="molecule type" value="Genomic_DNA"/>
</dbReference>
<sequence>MTIELRPHRASGALLEIKEMRTLKHQKEEGRLGNSYLPSLISLWTLNHQERTLVHCALLQKLRKEKYITELTSG</sequence>
<dbReference type="AlphaFoldDB" id="G3GSS1"/>
<accession>G3GSS1</accession>
<evidence type="ECO:0000313" key="1">
    <source>
        <dbReference type="EMBL" id="EGV93821.1"/>
    </source>
</evidence>
<dbReference type="Proteomes" id="UP000001075">
    <property type="component" value="Unassembled WGS sequence"/>
</dbReference>
<proteinExistence type="predicted"/>
<protein>
    <submittedName>
        <fullName evidence="1">Uncharacterized protein</fullName>
    </submittedName>
</protein>
<name>G3GSS1_CRIGR</name>
<organism evidence="1 2">
    <name type="scientific">Cricetulus griseus</name>
    <name type="common">Chinese hamster</name>
    <name type="synonym">Cricetulus barabensis griseus</name>
    <dbReference type="NCBI Taxonomy" id="10029"/>
    <lineage>
        <taxon>Eukaryota</taxon>
        <taxon>Metazoa</taxon>
        <taxon>Chordata</taxon>
        <taxon>Craniata</taxon>
        <taxon>Vertebrata</taxon>
        <taxon>Euteleostomi</taxon>
        <taxon>Mammalia</taxon>
        <taxon>Eutheria</taxon>
        <taxon>Euarchontoglires</taxon>
        <taxon>Glires</taxon>
        <taxon>Rodentia</taxon>
        <taxon>Myomorpha</taxon>
        <taxon>Muroidea</taxon>
        <taxon>Cricetidae</taxon>
        <taxon>Cricetinae</taxon>
        <taxon>Cricetulus</taxon>
    </lineage>
</organism>
<gene>
    <name evidence="1" type="ORF">I79_000689</name>
</gene>
<reference evidence="2" key="1">
    <citation type="journal article" date="2011" name="Nat. Biotechnol.">
        <title>The genomic sequence of the Chinese hamster ovary (CHO)-K1 cell line.</title>
        <authorList>
            <person name="Xu X."/>
            <person name="Nagarajan H."/>
            <person name="Lewis N.E."/>
            <person name="Pan S."/>
            <person name="Cai Z."/>
            <person name="Liu X."/>
            <person name="Chen W."/>
            <person name="Xie M."/>
            <person name="Wang W."/>
            <person name="Hammond S."/>
            <person name="Andersen M.R."/>
            <person name="Neff N."/>
            <person name="Passarelli B."/>
            <person name="Koh W."/>
            <person name="Fan H.C."/>
            <person name="Wang J."/>
            <person name="Gui Y."/>
            <person name="Lee K.H."/>
            <person name="Betenbaugh M.J."/>
            <person name="Quake S.R."/>
            <person name="Famili I."/>
            <person name="Palsson B.O."/>
            <person name="Wang J."/>
        </authorList>
    </citation>
    <scope>NUCLEOTIDE SEQUENCE [LARGE SCALE GENOMIC DNA]</scope>
    <source>
        <strain evidence="2">CHO K1 cell line</strain>
    </source>
</reference>